<feature type="transmembrane region" description="Helical" evidence="6">
    <location>
        <begin position="82"/>
        <end position="105"/>
    </location>
</feature>
<evidence type="ECO:0000313" key="7">
    <source>
        <dbReference type="EMBL" id="KFM74639.1"/>
    </source>
</evidence>
<dbReference type="OrthoDB" id="5981010at2759"/>
<evidence type="ECO:0000256" key="6">
    <source>
        <dbReference type="SAM" id="Phobius"/>
    </source>
</evidence>
<reference evidence="7 8" key="1">
    <citation type="submission" date="2013-11" db="EMBL/GenBank/DDBJ databases">
        <title>Genome sequencing of Stegodyphus mimosarum.</title>
        <authorList>
            <person name="Bechsgaard J."/>
        </authorList>
    </citation>
    <scope>NUCLEOTIDE SEQUENCE [LARGE SCALE GENOMIC DNA]</scope>
</reference>
<evidence type="ECO:0000256" key="2">
    <source>
        <dbReference type="ARBA" id="ARBA00008821"/>
    </source>
</evidence>
<sequence length="182" mass="20079">MMVFGLLGKFGTLFITIPEPIIGGVFCIMFSMITAVGLSTLHFVDLNSSRNLFVLGFSIFMGLCIPKWLQAHPGVINTGSSIFDQIATVLMSTNMLVGGFIGFVLDNTIPGTDEERGVLKWKKHEHGNAELTASKISTSYDIPFITPMLRKVPLFSYLPISPTYDEENVQSRISYLGKCMKS</sequence>
<dbReference type="EMBL" id="KK119085">
    <property type="protein sequence ID" value="KFM74639.1"/>
    <property type="molecule type" value="Genomic_DNA"/>
</dbReference>
<accession>A0A087UBA0</accession>
<comment type="subcellular location">
    <subcellularLocation>
        <location evidence="1">Membrane</location>
        <topology evidence="1">Multi-pass membrane protein</topology>
    </subcellularLocation>
</comment>
<feature type="transmembrane region" description="Helical" evidence="6">
    <location>
        <begin position="51"/>
        <end position="70"/>
    </location>
</feature>
<protein>
    <submittedName>
        <fullName evidence="7">Solute carrier family 23 member 1</fullName>
    </submittedName>
</protein>
<proteinExistence type="inferred from homology"/>
<evidence type="ECO:0000256" key="5">
    <source>
        <dbReference type="ARBA" id="ARBA00023136"/>
    </source>
</evidence>
<keyword evidence="5 6" id="KW-0472">Membrane</keyword>
<evidence type="ECO:0000256" key="4">
    <source>
        <dbReference type="ARBA" id="ARBA00022989"/>
    </source>
</evidence>
<evidence type="ECO:0000256" key="3">
    <source>
        <dbReference type="ARBA" id="ARBA00022692"/>
    </source>
</evidence>
<evidence type="ECO:0000256" key="1">
    <source>
        <dbReference type="ARBA" id="ARBA00004141"/>
    </source>
</evidence>
<evidence type="ECO:0000313" key="8">
    <source>
        <dbReference type="Proteomes" id="UP000054359"/>
    </source>
</evidence>
<keyword evidence="8" id="KW-1185">Reference proteome</keyword>
<dbReference type="Proteomes" id="UP000054359">
    <property type="component" value="Unassembled WGS sequence"/>
</dbReference>
<feature type="non-terminal residue" evidence="7">
    <location>
        <position position="182"/>
    </location>
</feature>
<keyword evidence="3 6" id="KW-0812">Transmembrane</keyword>
<dbReference type="GO" id="GO:0022857">
    <property type="term" value="F:transmembrane transporter activity"/>
    <property type="evidence" value="ECO:0007669"/>
    <property type="project" value="InterPro"/>
</dbReference>
<comment type="similarity">
    <text evidence="2">Belongs to the nucleobase:cation symporter-2 (NCS2) (TC 2.A.40) family.</text>
</comment>
<feature type="transmembrane region" description="Helical" evidence="6">
    <location>
        <begin position="20"/>
        <end position="44"/>
    </location>
</feature>
<dbReference type="STRING" id="407821.A0A087UBA0"/>
<dbReference type="PANTHER" id="PTHR11119">
    <property type="entry name" value="XANTHINE-URACIL / VITAMIN C PERMEASE FAMILY MEMBER"/>
    <property type="match status" value="1"/>
</dbReference>
<keyword evidence="4 6" id="KW-1133">Transmembrane helix</keyword>
<dbReference type="InterPro" id="IPR006043">
    <property type="entry name" value="NCS2"/>
</dbReference>
<dbReference type="AlphaFoldDB" id="A0A087UBA0"/>
<organism evidence="7 8">
    <name type="scientific">Stegodyphus mimosarum</name>
    <name type="common">African social velvet spider</name>
    <dbReference type="NCBI Taxonomy" id="407821"/>
    <lineage>
        <taxon>Eukaryota</taxon>
        <taxon>Metazoa</taxon>
        <taxon>Ecdysozoa</taxon>
        <taxon>Arthropoda</taxon>
        <taxon>Chelicerata</taxon>
        <taxon>Arachnida</taxon>
        <taxon>Araneae</taxon>
        <taxon>Araneomorphae</taxon>
        <taxon>Entelegynae</taxon>
        <taxon>Eresoidea</taxon>
        <taxon>Eresidae</taxon>
        <taxon>Stegodyphus</taxon>
    </lineage>
</organism>
<dbReference type="GO" id="GO:0016020">
    <property type="term" value="C:membrane"/>
    <property type="evidence" value="ECO:0007669"/>
    <property type="project" value="UniProtKB-SubCell"/>
</dbReference>
<gene>
    <name evidence="7" type="ORF">X975_09169</name>
</gene>
<dbReference type="Pfam" id="PF00860">
    <property type="entry name" value="Xan_ur_permease"/>
    <property type="match status" value="1"/>
</dbReference>
<dbReference type="OMA" id="TICMMCH"/>
<name>A0A087UBA0_STEMI</name>